<dbReference type="AlphaFoldDB" id="A0A645B4F5"/>
<reference evidence="1" key="1">
    <citation type="submission" date="2019-08" db="EMBL/GenBank/DDBJ databases">
        <authorList>
            <person name="Kucharzyk K."/>
            <person name="Murdoch R.W."/>
            <person name="Higgins S."/>
            <person name="Loffler F."/>
        </authorList>
    </citation>
    <scope>NUCLEOTIDE SEQUENCE</scope>
</reference>
<proteinExistence type="predicted"/>
<sequence>MVDGIDGRRRGMGRFGGIEDCSKEILHVVSVLCFIFAYSKHTGRKSPFFSIFVVAVGSLLEFEVQLDLVPAE</sequence>
<gene>
    <name evidence="1" type="ORF">SDC9_106303</name>
</gene>
<evidence type="ECO:0000313" key="1">
    <source>
        <dbReference type="EMBL" id="MPM59461.1"/>
    </source>
</evidence>
<dbReference type="EMBL" id="VSSQ01017302">
    <property type="protein sequence ID" value="MPM59461.1"/>
    <property type="molecule type" value="Genomic_DNA"/>
</dbReference>
<organism evidence="1">
    <name type="scientific">bioreactor metagenome</name>
    <dbReference type="NCBI Taxonomy" id="1076179"/>
    <lineage>
        <taxon>unclassified sequences</taxon>
        <taxon>metagenomes</taxon>
        <taxon>ecological metagenomes</taxon>
    </lineage>
</organism>
<protein>
    <submittedName>
        <fullName evidence="1">Uncharacterized protein</fullName>
    </submittedName>
</protein>
<name>A0A645B4F5_9ZZZZ</name>
<accession>A0A645B4F5</accession>
<comment type="caution">
    <text evidence="1">The sequence shown here is derived from an EMBL/GenBank/DDBJ whole genome shotgun (WGS) entry which is preliminary data.</text>
</comment>